<evidence type="ECO:0000313" key="3">
    <source>
        <dbReference type="Proteomes" id="UP001295423"/>
    </source>
</evidence>
<reference evidence="2" key="1">
    <citation type="submission" date="2023-08" db="EMBL/GenBank/DDBJ databases">
        <authorList>
            <person name="Audoor S."/>
            <person name="Bilcke G."/>
        </authorList>
    </citation>
    <scope>NUCLEOTIDE SEQUENCE</scope>
</reference>
<protein>
    <recommendedName>
        <fullName evidence="4">Thioredoxin-like fold domain-containing protein</fullName>
    </recommendedName>
</protein>
<keyword evidence="1" id="KW-0732">Signal</keyword>
<dbReference type="Proteomes" id="UP001295423">
    <property type="component" value="Unassembled WGS sequence"/>
</dbReference>
<feature type="signal peptide" evidence="1">
    <location>
        <begin position="1"/>
        <end position="19"/>
    </location>
</feature>
<evidence type="ECO:0000313" key="2">
    <source>
        <dbReference type="EMBL" id="CAJ1930422.1"/>
    </source>
</evidence>
<organism evidence="2 3">
    <name type="scientific">Cylindrotheca closterium</name>
    <dbReference type="NCBI Taxonomy" id="2856"/>
    <lineage>
        <taxon>Eukaryota</taxon>
        <taxon>Sar</taxon>
        <taxon>Stramenopiles</taxon>
        <taxon>Ochrophyta</taxon>
        <taxon>Bacillariophyta</taxon>
        <taxon>Bacillariophyceae</taxon>
        <taxon>Bacillariophycidae</taxon>
        <taxon>Bacillariales</taxon>
        <taxon>Bacillariaceae</taxon>
        <taxon>Cylindrotheca</taxon>
    </lineage>
</organism>
<gene>
    <name evidence="2" type="ORF">CYCCA115_LOCUS1935</name>
</gene>
<sequence>MKIVRGILALLACALNVQAFSSLSGIAVSPVKGGDAVNLEQYLENPNGKTLFIFGTYAADFNAIEYLQRLRHYIPRLKECGVSKFGVVLNCQPEAALAVAEMVDLDTSEVDIFVDNEGVSRKQFGVNTGWLKDNDDVNPYVKLFGMLFGLGAWATLPAVIGGYIGNPFVPQPWIEDALAVGQKKGRWPDTALQIGDDGSVVNKFDELPVVGDWPRRPLELATLRLQSMIGISIENWSELAPDDEALQAGVLTQLGGCVVTDSNGQTLFERKDTGICAVTNFEILLKKITT</sequence>
<comment type="caution">
    <text evidence="2">The sequence shown here is derived from an EMBL/GenBank/DDBJ whole genome shotgun (WGS) entry which is preliminary data.</text>
</comment>
<dbReference type="EMBL" id="CAKOGP040000113">
    <property type="protein sequence ID" value="CAJ1930422.1"/>
    <property type="molecule type" value="Genomic_DNA"/>
</dbReference>
<evidence type="ECO:0000256" key="1">
    <source>
        <dbReference type="SAM" id="SignalP"/>
    </source>
</evidence>
<keyword evidence="3" id="KW-1185">Reference proteome</keyword>
<accession>A0AAD2CN84</accession>
<feature type="chain" id="PRO_5041917437" description="Thioredoxin-like fold domain-containing protein" evidence="1">
    <location>
        <begin position="20"/>
        <end position="290"/>
    </location>
</feature>
<proteinExistence type="predicted"/>
<evidence type="ECO:0008006" key="4">
    <source>
        <dbReference type="Google" id="ProtNLM"/>
    </source>
</evidence>
<name>A0AAD2CN84_9STRA</name>
<dbReference type="AlphaFoldDB" id="A0AAD2CN84"/>